<reference evidence="2" key="2">
    <citation type="submission" date="2025-08" db="UniProtKB">
        <authorList>
            <consortium name="Ensembl"/>
        </authorList>
    </citation>
    <scope>IDENTIFICATION</scope>
</reference>
<keyword evidence="3" id="KW-1185">Reference proteome</keyword>
<dbReference type="InterPro" id="IPR003597">
    <property type="entry name" value="Ig_C1-set"/>
</dbReference>
<evidence type="ECO:0000313" key="2">
    <source>
        <dbReference type="Ensembl" id="ENSACLP00000066122.1"/>
    </source>
</evidence>
<evidence type="ECO:0000313" key="3">
    <source>
        <dbReference type="Proteomes" id="UP000265100"/>
    </source>
</evidence>
<dbReference type="InterPro" id="IPR013783">
    <property type="entry name" value="Ig-like_fold"/>
</dbReference>
<dbReference type="InterPro" id="IPR036179">
    <property type="entry name" value="Ig-like_dom_sf"/>
</dbReference>
<dbReference type="Pfam" id="PF07654">
    <property type="entry name" value="C1-set"/>
    <property type="match status" value="1"/>
</dbReference>
<feature type="domain" description="Ig-like" evidence="1">
    <location>
        <begin position="51"/>
        <end position="128"/>
    </location>
</feature>
<organism evidence="2 3">
    <name type="scientific">Astatotilapia calliptera</name>
    <name type="common">Eastern happy</name>
    <name type="synonym">Chromis callipterus</name>
    <dbReference type="NCBI Taxonomy" id="8154"/>
    <lineage>
        <taxon>Eukaryota</taxon>
        <taxon>Metazoa</taxon>
        <taxon>Chordata</taxon>
        <taxon>Craniata</taxon>
        <taxon>Vertebrata</taxon>
        <taxon>Euteleostomi</taxon>
        <taxon>Actinopterygii</taxon>
        <taxon>Neopterygii</taxon>
        <taxon>Teleostei</taxon>
        <taxon>Neoteleostei</taxon>
        <taxon>Acanthomorphata</taxon>
        <taxon>Ovalentaria</taxon>
        <taxon>Cichlomorphae</taxon>
        <taxon>Cichliformes</taxon>
        <taxon>Cichlidae</taxon>
        <taxon>African cichlids</taxon>
        <taxon>Pseudocrenilabrinae</taxon>
        <taxon>Haplochromini</taxon>
        <taxon>Astatotilapia</taxon>
    </lineage>
</organism>
<reference evidence="2" key="3">
    <citation type="submission" date="2025-09" db="UniProtKB">
        <authorList>
            <consortium name="Ensembl"/>
        </authorList>
    </citation>
    <scope>IDENTIFICATION</scope>
</reference>
<name>A0AAX7UBE4_ASTCA</name>
<dbReference type="SUPFAM" id="SSF48726">
    <property type="entry name" value="Immunoglobulin"/>
    <property type="match status" value="1"/>
</dbReference>
<dbReference type="PROSITE" id="PS50835">
    <property type="entry name" value="IG_LIKE"/>
    <property type="match status" value="1"/>
</dbReference>
<dbReference type="GeneTree" id="ENSGT01140000282517"/>
<sequence length="189" mass="21570">MISWLINGEPRMKKCAESKTQLEASKAFNMQRRANSTIYIFVELLLVKSKESRSQRLLCSGWVFNVHIRWFNESQQRPTTTDISMSVDGHAGVTSQLTIDHSEWETGKIFSCTVSDRSLNKNITRNVSLCTVSYNNGTETQQSFLNVSAENWDADKQGFCEGKHPCSNQGNEDHISKTRVFFKTFVCQQ</sequence>
<dbReference type="Ensembl" id="ENSACLT00000094673.1">
    <property type="protein sequence ID" value="ENSACLP00000066122.1"/>
    <property type="gene ID" value="ENSACLG00000005773.2"/>
</dbReference>
<dbReference type="AlphaFoldDB" id="A0AAX7UBE4"/>
<protein>
    <recommendedName>
        <fullName evidence="1">Ig-like domain-containing protein</fullName>
    </recommendedName>
</protein>
<evidence type="ECO:0000259" key="1">
    <source>
        <dbReference type="PROSITE" id="PS50835"/>
    </source>
</evidence>
<dbReference type="InterPro" id="IPR007110">
    <property type="entry name" value="Ig-like_dom"/>
</dbReference>
<dbReference type="CDD" id="cd00098">
    <property type="entry name" value="IgC1"/>
    <property type="match status" value="1"/>
</dbReference>
<dbReference type="Proteomes" id="UP000265100">
    <property type="component" value="Chromosome 4"/>
</dbReference>
<reference evidence="2" key="1">
    <citation type="submission" date="2018-05" db="EMBL/GenBank/DDBJ databases">
        <authorList>
            <person name="Datahose"/>
        </authorList>
    </citation>
    <scope>NUCLEOTIDE SEQUENCE</scope>
</reference>
<accession>A0AAX7UBE4</accession>
<proteinExistence type="predicted"/>
<dbReference type="Gene3D" id="2.60.40.10">
    <property type="entry name" value="Immunoglobulins"/>
    <property type="match status" value="1"/>
</dbReference>